<dbReference type="Proteomes" id="UP000814128">
    <property type="component" value="Unassembled WGS sequence"/>
</dbReference>
<comment type="caution">
    <text evidence="1">The sequence shown here is derived from an EMBL/GenBank/DDBJ whole genome shotgun (WGS) entry which is preliminary data.</text>
</comment>
<evidence type="ECO:0000313" key="2">
    <source>
        <dbReference type="Proteomes" id="UP000814128"/>
    </source>
</evidence>
<organism evidence="1 2">
    <name type="scientific">Vararia minispora EC-137</name>
    <dbReference type="NCBI Taxonomy" id="1314806"/>
    <lineage>
        <taxon>Eukaryota</taxon>
        <taxon>Fungi</taxon>
        <taxon>Dikarya</taxon>
        <taxon>Basidiomycota</taxon>
        <taxon>Agaricomycotina</taxon>
        <taxon>Agaricomycetes</taxon>
        <taxon>Russulales</taxon>
        <taxon>Lachnocladiaceae</taxon>
        <taxon>Vararia</taxon>
    </lineage>
</organism>
<keyword evidence="2" id="KW-1185">Reference proteome</keyword>
<accession>A0ACB8QU31</accession>
<evidence type="ECO:0000313" key="1">
    <source>
        <dbReference type="EMBL" id="KAI0035172.1"/>
    </source>
</evidence>
<protein>
    <submittedName>
        <fullName evidence="1">Integral peroxisomal membrane peroxin-domain-containing protein</fullName>
    </submittedName>
</protein>
<proteinExistence type="predicted"/>
<reference evidence="1" key="2">
    <citation type="journal article" date="2022" name="New Phytol.">
        <title>Evolutionary transition to the ectomycorrhizal habit in the genomes of a hyperdiverse lineage of mushroom-forming fungi.</title>
        <authorList>
            <person name="Looney B."/>
            <person name="Miyauchi S."/>
            <person name="Morin E."/>
            <person name="Drula E."/>
            <person name="Courty P.E."/>
            <person name="Kohler A."/>
            <person name="Kuo A."/>
            <person name="LaButti K."/>
            <person name="Pangilinan J."/>
            <person name="Lipzen A."/>
            <person name="Riley R."/>
            <person name="Andreopoulos W."/>
            <person name="He G."/>
            <person name="Johnson J."/>
            <person name="Nolan M."/>
            <person name="Tritt A."/>
            <person name="Barry K.W."/>
            <person name="Grigoriev I.V."/>
            <person name="Nagy L.G."/>
            <person name="Hibbett D."/>
            <person name="Henrissat B."/>
            <person name="Matheny P.B."/>
            <person name="Labbe J."/>
            <person name="Martin F.M."/>
        </authorList>
    </citation>
    <scope>NUCLEOTIDE SEQUENCE</scope>
    <source>
        <strain evidence="1">EC-137</strain>
    </source>
</reference>
<reference evidence="1" key="1">
    <citation type="submission" date="2021-02" db="EMBL/GenBank/DDBJ databases">
        <authorList>
            <consortium name="DOE Joint Genome Institute"/>
            <person name="Ahrendt S."/>
            <person name="Looney B.P."/>
            <person name="Miyauchi S."/>
            <person name="Morin E."/>
            <person name="Drula E."/>
            <person name="Courty P.E."/>
            <person name="Chicoki N."/>
            <person name="Fauchery L."/>
            <person name="Kohler A."/>
            <person name="Kuo A."/>
            <person name="Labutti K."/>
            <person name="Pangilinan J."/>
            <person name="Lipzen A."/>
            <person name="Riley R."/>
            <person name="Andreopoulos W."/>
            <person name="He G."/>
            <person name="Johnson J."/>
            <person name="Barry K.W."/>
            <person name="Grigoriev I.V."/>
            <person name="Nagy L."/>
            <person name="Hibbett D."/>
            <person name="Henrissat B."/>
            <person name="Matheny P.B."/>
            <person name="Labbe J."/>
            <person name="Martin F."/>
        </authorList>
    </citation>
    <scope>NUCLEOTIDE SEQUENCE</scope>
    <source>
        <strain evidence="1">EC-137</strain>
    </source>
</reference>
<name>A0ACB8QU31_9AGAM</name>
<gene>
    <name evidence="1" type="ORF">K488DRAFT_83256</name>
</gene>
<sequence>MAVPAYVQVPPYAALLPDEPEVTLQYSNKAPPAAAVASSLPPPIQVSEECPSSPSQASPGKSALGNLPGLLLASTLQIPNTAVPNNPRGSVALLSTRDPLSVPITTVNFRRFISKIGPVFWLQDRIEEILLWRKGWKFTATWMAIYAFVCYYPRLILLLPNAIIISVLVATHPSPHSAESNDPEILPPPRANAREGSSEWFANIQGIQNLMGAFADLYDAVFPYIPHLTHSTPYTLHILTFTCILTAVSLFILPFIPLRAVFLVLGLAPFMLTHPWTLHNLPALIHSLPLRRMCVRIARVIDDDRLQDTVWQSPLREVELYENERLSGELWTWSKTHLKPGERVAWTRGRDGWSALAGGDVRNLTFELDRGWAFVETEDWRADVEGLWSSVGSDESVYCYVHVSEDFELF</sequence>
<dbReference type="EMBL" id="MU273488">
    <property type="protein sequence ID" value="KAI0035172.1"/>
    <property type="molecule type" value="Genomic_DNA"/>
</dbReference>